<feature type="region of interest" description="Disordered" evidence="1">
    <location>
        <begin position="177"/>
        <end position="261"/>
    </location>
</feature>
<proteinExistence type="predicted"/>
<dbReference type="EMBL" id="CABPRZ010000006">
    <property type="protein sequence ID" value="VVD97205.1"/>
    <property type="molecule type" value="Genomic_DNA"/>
</dbReference>
<dbReference type="AlphaFoldDB" id="A0A5E4UB15"/>
<name>A0A5E4UB15_9BURK</name>
<feature type="compositionally biased region" description="Low complexity" evidence="1">
    <location>
        <begin position="194"/>
        <end position="217"/>
    </location>
</feature>
<evidence type="ECO:0000256" key="1">
    <source>
        <dbReference type="SAM" id="MobiDB-lite"/>
    </source>
</evidence>
<keyword evidence="3" id="KW-1185">Reference proteome</keyword>
<evidence type="ECO:0000313" key="3">
    <source>
        <dbReference type="Proteomes" id="UP000414233"/>
    </source>
</evidence>
<evidence type="ECO:0000313" key="2">
    <source>
        <dbReference type="EMBL" id="VVD97205.1"/>
    </source>
</evidence>
<dbReference type="Proteomes" id="UP000414233">
    <property type="component" value="Unassembled WGS sequence"/>
</dbReference>
<reference evidence="2 3" key="1">
    <citation type="submission" date="2019-08" db="EMBL/GenBank/DDBJ databases">
        <authorList>
            <person name="Peeters C."/>
        </authorList>
    </citation>
    <scope>NUCLEOTIDE SEQUENCE [LARGE SCALE GENOMIC DNA]</scope>
    <source>
        <strain evidence="2 3">LMG 30175</strain>
    </source>
</reference>
<accession>A0A5E4UB15</accession>
<sequence>MHGADPPQGRPALGILVHAPRHHPRMHFLLVPDSSLWFRNGSRSLPIVPFGSRWFPIVPFGSRNGSRSFPVVPGRSRWFFSVLNESRISTSIISIQISCPCNFKHTSKQLNANTTVTSFDEFFDLKRQERKRGKLAGMVDQILEFRASGASFTEIAEYLHLAHGISVTPRAVAKHVRSRTARQPAREPLEPHSPATLATTKLLTRTPAPGLPTTPAAQPHPIPPIAPQKNASAPGEAFWEQRPTEGDTIQTRAEAPAEDVVVPYRLSSPDYQAKLAAYRQRKNQSQT</sequence>
<organism evidence="2 3">
    <name type="scientific">Pandoraea terrae</name>
    <dbReference type="NCBI Taxonomy" id="1537710"/>
    <lineage>
        <taxon>Bacteria</taxon>
        <taxon>Pseudomonadati</taxon>
        <taxon>Pseudomonadota</taxon>
        <taxon>Betaproteobacteria</taxon>
        <taxon>Burkholderiales</taxon>
        <taxon>Burkholderiaceae</taxon>
        <taxon>Pandoraea</taxon>
    </lineage>
</organism>
<protein>
    <submittedName>
        <fullName evidence="2">Uncharacterized protein</fullName>
    </submittedName>
</protein>
<gene>
    <name evidence="2" type="ORF">PTE30175_01866</name>
</gene>